<accession>A0ABP4YAW1</accession>
<proteinExistence type="predicted"/>
<dbReference type="EMBL" id="BAAAPO010000046">
    <property type="protein sequence ID" value="GAA1804024.1"/>
    <property type="molecule type" value="Genomic_DNA"/>
</dbReference>
<organism evidence="1 2">
    <name type="scientific">Nostocoides veronense</name>
    <dbReference type="NCBI Taxonomy" id="330836"/>
    <lineage>
        <taxon>Bacteria</taxon>
        <taxon>Bacillati</taxon>
        <taxon>Actinomycetota</taxon>
        <taxon>Actinomycetes</taxon>
        <taxon>Micrococcales</taxon>
        <taxon>Intrasporangiaceae</taxon>
        <taxon>Nostocoides</taxon>
    </lineage>
</organism>
<evidence type="ECO:0008006" key="3">
    <source>
        <dbReference type="Google" id="ProtNLM"/>
    </source>
</evidence>
<protein>
    <recommendedName>
        <fullName evidence="3">Lysozyme inhibitor LprI N-terminal domain-containing protein</fullName>
    </recommendedName>
</protein>
<sequence>MAIVANNLKKVTPLCILMVALGTLGGKGATMDLGPDPIKYRTSDLVCDETSTIKLCWWREHSQFVDAARSPLMKGAESLIAAGFPRPSAISEAGGDPNIWNVGLTGDQVVQGRVLADAELARITADCVSLNADQTATLDFIGLYARHVLDGEEDLSASPQDEVRLQAFAEMSHGERRAALAELEGVVRSCAK</sequence>
<evidence type="ECO:0000313" key="2">
    <source>
        <dbReference type="Proteomes" id="UP001499938"/>
    </source>
</evidence>
<keyword evidence="2" id="KW-1185">Reference proteome</keyword>
<reference evidence="2" key="1">
    <citation type="journal article" date="2019" name="Int. J. Syst. Evol. Microbiol.">
        <title>The Global Catalogue of Microorganisms (GCM) 10K type strain sequencing project: providing services to taxonomists for standard genome sequencing and annotation.</title>
        <authorList>
            <consortium name="The Broad Institute Genomics Platform"/>
            <consortium name="The Broad Institute Genome Sequencing Center for Infectious Disease"/>
            <person name="Wu L."/>
            <person name="Ma J."/>
        </authorList>
    </citation>
    <scope>NUCLEOTIDE SEQUENCE [LARGE SCALE GENOMIC DNA]</scope>
    <source>
        <strain evidence="2">JCM 15592</strain>
    </source>
</reference>
<gene>
    <name evidence="1" type="ORF">GCM10009811_29540</name>
</gene>
<comment type="caution">
    <text evidence="1">The sequence shown here is derived from an EMBL/GenBank/DDBJ whole genome shotgun (WGS) entry which is preliminary data.</text>
</comment>
<evidence type="ECO:0000313" key="1">
    <source>
        <dbReference type="EMBL" id="GAA1804024.1"/>
    </source>
</evidence>
<dbReference type="Proteomes" id="UP001499938">
    <property type="component" value="Unassembled WGS sequence"/>
</dbReference>
<name>A0ABP4YAW1_9MICO</name>